<accession>A0ABS2TZ59</accession>
<comment type="caution">
    <text evidence="1">The sequence shown here is derived from an EMBL/GenBank/DDBJ whole genome shotgun (WGS) entry which is preliminary data.</text>
</comment>
<reference evidence="1 2" key="1">
    <citation type="submission" date="2021-01" db="EMBL/GenBank/DDBJ databases">
        <title>Streptomyces acididurans sp. nov., isolated from a peat swamp forest soil.</title>
        <authorList>
            <person name="Chantavorakit T."/>
            <person name="Duangmal K."/>
        </authorList>
    </citation>
    <scope>NUCLEOTIDE SEQUENCE [LARGE SCALE GENOMIC DNA]</scope>
    <source>
        <strain evidence="1 2">KK5PA1</strain>
    </source>
</reference>
<proteinExistence type="predicted"/>
<protein>
    <submittedName>
        <fullName evidence="1">Uncharacterized protein</fullName>
    </submittedName>
</protein>
<dbReference type="Proteomes" id="UP000749040">
    <property type="component" value="Unassembled WGS sequence"/>
</dbReference>
<evidence type="ECO:0000313" key="1">
    <source>
        <dbReference type="EMBL" id="MBM9508623.1"/>
    </source>
</evidence>
<dbReference type="RefSeq" id="WP_205360831.1">
    <property type="nucleotide sequence ID" value="NZ_JADKYB010000019.1"/>
</dbReference>
<evidence type="ECO:0000313" key="2">
    <source>
        <dbReference type="Proteomes" id="UP000749040"/>
    </source>
</evidence>
<name>A0ABS2TZ59_9ACTN</name>
<dbReference type="EMBL" id="JADKYB010000019">
    <property type="protein sequence ID" value="MBM9508623.1"/>
    <property type="molecule type" value="Genomic_DNA"/>
</dbReference>
<keyword evidence="2" id="KW-1185">Reference proteome</keyword>
<gene>
    <name evidence="1" type="ORF">ITX44_29530</name>
</gene>
<organism evidence="1 2">
    <name type="scientific">Actinacidiphila acididurans</name>
    <dbReference type="NCBI Taxonomy" id="2784346"/>
    <lineage>
        <taxon>Bacteria</taxon>
        <taxon>Bacillati</taxon>
        <taxon>Actinomycetota</taxon>
        <taxon>Actinomycetes</taxon>
        <taxon>Kitasatosporales</taxon>
        <taxon>Streptomycetaceae</taxon>
        <taxon>Actinacidiphila</taxon>
    </lineage>
</organism>
<sequence length="140" mass="15179">MAAVPRRGFAPACLWHWDGHAYRPVDREAEPDRWATEVYGGPDDPAVTQVADGLPTSSLSAQAVHRRVPAPVRPAHLPQFHREPRPALVPRLCARLLLPAACHGRPLCSPTSAPTSLADVRAGVLDVPSSKLRSARPREP</sequence>